<dbReference type="GO" id="GO:0004571">
    <property type="term" value="F:mannosyl-oligosaccharide 1,2-alpha-mannosidase activity"/>
    <property type="evidence" value="ECO:0007669"/>
    <property type="project" value="InterPro"/>
</dbReference>
<evidence type="ECO:0000256" key="3">
    <source>
        <dbReference type="ARBA" id="ARBA00022824"/>
    </source>
</evidence>
<feature type="region of interest" description="Disordered" evidence="8">
    <location>
        <begin position="815"/>
        <end position="838"/>
    </location>
</feature>
<keyword evidence="3" id="KW-0256">Endoplasmic reticulum</keyword>
<dbReference type="EC" id="3.2.1.-" evidence="7"/>
<evidence type="ECO:0000256" key="1">
    <source>
        <dbReference type="ARBA" id="ARBA00004240"/>
    </source>
</evidence>
<dbReference type="InterPro" id="IPR036026">
    <property type="entry name" value="Seven-hairpin_glycosidases"/>
</dbReference>
<accession>A0AA39GRA7</accession>
<keyword evidence="4" id="KW-0325">Glycoprotein</keyword>
<feature type="binding site" evidence="6">
    <location>
        <position position="571"/>
    </location>
    <ligand>
        <name>Ca(2+)</name>
        <dbReference type="ChEBI" id="CHEBI:29108"/>
    </ligand>
</feature>
<dbReference type="PANTHER" id="PTHR45679:SF5">
    <property type="entry name" value="ER DEGRADATION-ENHANCING ALPHA-MANNOSIDASE-LIKE PROTEIN 1"/>
    <property type="match status" value="1"/>
</dbReference>
<reference evidence="10" key="1">
    <citation type="submission" date="2022-10" db="EMBL/GenBank/DDBJ databases">
        <title>Determination and structural analysis of whole genome sequence of Sarocladium strictum F4-1.</title>
        <authorList>
            <person name="Hu L."/>
            <person name="Jiang Y."/>
        </authorList>
    </citation>
    <scope>NUCLEOTIDE SEQUENCE</scope>
    <source>
        <strain evidence="10">F4-1</strain>
    </source>
</reference>
<feature type="active site" description="Proton donor" evidence="5">
    <location>
        <position position="464"/>
    </location>
</feature>
<dbReference type="InterPro" id="IPR001382">
    <property type="entry name" value="Glyco_hydro_47"/>
</dbReference>
<dbReference type="Proteomes" id="UP001175261">
    <property type="component" value="Unassembled WGS sequence"/>
</dbReference>
<keyword evidence="11" id="KW-1185">Reference proteome</keyword>
<feature type="active site" description="Proton donor" evidence="5">
    <location>
        <position position="149"/>
    </location>
</feature>
<dbReference type="GO" id="GO:0044322">
    <property type="term" value="C:endoplasmic reticulum quality control compartment"/>
    <property type="evidence" value="ECO:0007669"/>
    <property type="project" value="GOC"/>
</dbReference>
<comment type="cofactor">
    <cofactor evidence="6">
        <name>Ca(2+)</name>
        <dbReference type="ChEBI" id="CHEBI:29108"/>
    </cofactor>
</comment>
<evidence type="ECO:0000256" key="9">
    <source>
        <dbReference type="SAM" id="SignalP"/>
    </source>
</evidence>
<evidence type="ECO:0000256" key="7">
    <source>
        <dbReference type="RuleBase" id="RU361193"/>
    </source>
</evidence>
<dbReference type="Pfam" id="PF01532">
    <property type="entry name" value="Glyco_hydro_47"/>
    <property type="match status" value="1"/>
</dbReference>
<keyword evidence="9" id="KW-0732">Signal</keyword>
<name>A0AA39GRA7_SARSR</name>
<dbReference type="SUPFAM" id="SSF48225">
    <property type="entry name" value="Seven-hairpin glycosidases"/>
    <property type="match status" value="1"/>
</dbReference>
<dbReference type="AlphaFoldDB" id="A0AA39GRA7"/>
<dbReference type="GO" id="GO:0036503">
    <property type="term" value="P:ERAD pathway"/>
    <property type="evidence" value="ECO:0007669"/>
    <property type="project" value="UniProtKB-ARBA"/>
</dbReference>
<dbReference type="InterPro" id="IPR012341">
    <property type="entry name" value="6hp_glycosidase-like_sf"/>
</dbReference>
<dbReference type="GO" id="GO:0005975">
    <property type="term" value="P:carbohydrate metabolic process"/>
    <property type="evidence" value="ECO:0007669"/>
    <property type="project" value="InterPro"/>
</dbReference>
<dbReference type="GO" id="GO:0005509">
    <property type="term" value="F:calcium ion binding"/>
    <property type="evidence" value="ECO:0007669"/>
    <property type="project" value="InterPro"/>
</dbReference>
<evidence type="ECO:0000313" key="10">
    <source>
        <dbReference type="EMBL" id="KAK0391971.1"/>
    </source>
</evidence>
<dbReference type="Gene3D" id="1.50.10.10">
    <property type="match status" value="1"/>
</dbReference>
<gene>
    <name evidence="10" type="ORF">NLU13_1469</name>
</gene>
<proteinExistence type="inferred from homology"/>
<evidence type="ECO:0000256" key="4">
    <source>
        <dbReference type="ARBA" id="ARBA00023180"/>
    </source>
</evidence>
<keyword evidence="6" id="KW-0479">Metal-binding</keyword>
<dbReference type="InterPro" id="IPR044674">
    <property type="entry name" value="EDEM1/2/3"/>
</dbReference>
<sequence>MLSMLVATWLPLLLTAVAMRADRMAQLRRETVDMFYHGYGNYMQHAFPEDELRPLTCAPLTRDRENPDLIGLNDALGNYSLTLIDSLSTLAILAGGPESDSETAERALEDFQNGIAQFVLYYGDGRSGVSGQGLRARGFDLDSKVQVFETVIRGLGGLLSAHLFAIGELPISRYNPRSQDEDPTDNPLELSPIPWPNGFEYDGQLLRLALDLGQRLLPAFYTKTGIPYPRVNLRHGIPFYTNSPLHPSQDEDSEQTGGGKEITETCSAGAGSLTLEFTVLSRLTGDLRFEQAAKRAFWEVWNRRSRIGLIGNGIDAERGSWIGPHAGIGAGMDSFFEYALKSHILLSGQGTPNVSSSHKQSTTGWLDPSILHEPLAPEMHSSEAFLETWHQAHASVKRYLYTDRGHYPYYSNNHRTTGQPFAMWIDSLGAFYPGLLALAGEVDEAVEANLLYTALWTRYSALPERWSILENNVVSGIGWWPGRPEFIESTYYIYRATQDPWYLYVGEMVLRDIKWRCHAPCGWAGLQDVRSGEKSDRMESFFLGETAKYLYLLFDPEHALNRLDAAYVFTTEGHPLLIPKRARTRQSRRKSQGGKAVVPYNNAGWTVSCPVPSGPVSLAGSATAARPNLFAVSRFTGLENAPNVHGPLEVTEVNDPKRGKITRYRALSNHTYFPWTLPPAMLPADGTCIKPDEKIVSWIEFPASDILKSVASQFGTSFAYYEDLQGPLINSIDGLKMQLELQVPEPTGIGIPFWRITHLGATQLGPDEIVHFYAEDVRNLKDGAFTCQRRQDAVEIHALFDDKTIASLDDSVSDSAENASLPLSDENELLPHNEDDYFDEEPQQIPAQSLFRHLYKAVTSVFDPEATDTPDTHQSPPPILTWSANTPTGPGAFPVPSVPDVPTPGSPGWSSTSFTSQFPWTTIFDAGEACEDPLPDTAARDHNVIIMRRGGCTFSQKMDNIPSFYPGRSALQIVLIVDEYDEKVSEASATRPLLETEQMTPKGMKRPFGVPMVLLQGMKGDYDLLKGAKAVGMRRKYTVHSQEVKIDNALVL</sequence>
<dbReference type="PANTHER" id="PTHR45679">
    <property type="entry name" value="ER DEGRADATION-ENHANCING ALPHA-MANNOSIDASE-LIKE PROTEIN 2"/>
    <property type="match status" value="1"/>
</dbReference>
<keyword evidence="6" id="KW-0106">Calcium</keyword>
<evidence type="ECO:0000256" key="5">
    <source>
        <dbReference type="PIRSR" id="PIRSR601382-1"/>
    </source>
</evidence>
<dbReference type="GO" id="GO:0016020">
    <property type="term" value="C:membrane"/>
    <property type="evidence" value="ECO:0007669"/>
    <property type="project" value="InterPro"/>
</dbReference>
<feature type="signal peptide" evidence="9">
    <location>
        <begin position="1"/>
        <end position="21"/>
    </location>
</feature>
<feature type="active site" evidence="5">
    <location>
        <position position="333"/>
    </location>
</feature>
<keyword evidence="7" id="KW-0326">Glycosidase</keyword>
<evidence type="ECO:0000313" key="11">
    <source>
        <dbReference type="Proteomes" id="UP001175261"/>
    </source>
</evidence>
<keyword evidence="7" id="KW-0378">Hydrolase</keyword>
<evidence type="ECO:0000256" key="2">
    <source>
        <dbReference type="ARBA" id="ARBA00007658"/>
    </source>
</evidence>
<protein>
    <recommendedName>
        <fullName evidence="7">alpha-1,2-Mannosidase</fullName>
        <ecNumber evidence="7">3.2.1.-</ecNumber>
    </recommendedName>
</protein>
<dbReference type="GO" id="GO:1904380">
    <property type="term" value="P:endoplasmic reticulum mannose trimming"/>
    <property type="evidence" value="ECO:0007669"/>
    <property type="project" value="InterPro"/>
</dbReference>
<evidence type="ECO:0000256" key="6">
    <source>
        <dbReference type="PIRSR" id="PIRSR601382-2"/>
    </source>
</evidence>
<comment type="subcellular location">
    <subcellularLocation>
        <location evidence="1">Endoplasmic reticulum</location>
    </subcellularLocation>
</comment>
<feature type="active site" evidence="5">
    <location>
        <position position="485"/>
    </location>
</feature>
<evidence type="ECO:0000256" key="8">
    <source>
        <dbReference type="SAM" id="MobiDB-lite"/>
    </source>
</evidence>
<dbReference type="PRINTS" id="PR00747">
    <property type="entry name" value="GLYHDRLASE47"/>
</dbReference>
<dbReference type="EMBL" id="JAPDFR010000001">
    <property type="protein sequence ID" value="KAK0391971.1"/>
    <property type="molecule type" value="Genomic_DNA"/>
</dbReference>
<comment type="similarity">
    <text evidence="2 7">Belongs to the glycosyl hydrolase 47 family.</text>
</comment>
<organism evidence="10 11">
    <name type="scientific">Sarocladium strictum</name>
    <name type="common">Black bundle disease fungus</name>
    <name type="synonym">Acremonium strictum</name>
    <dbReference type="NCBI Taxonomy" id="5046"/>
    <lineage>
        <taxon>Eukaryota</taxon>
        <taxon>Fungi</taxon>
        <taxon>Dikarya</taxon>
        <taxon>Ascomycota</taxon>
        <taxon>Pezizomycotina</taxon>
        <taxon>Sordariomycetes</taxon>
        <taxon>Hypocreomycetidae</taxon>
        <taxon>Hypocreales</taxon>
        <taxon>Sarocladiaceae</taxon>
        <taxon>Sarocladium</taxon>
    </lineage>
</organism>
<comment type="caution">
    <text evidence="10">The sequence shown here is derived from an EMBL/GenBank/DDBJ whole genome shotgun (WGS) entry which is preliminary data.</text>
</comment>
<feature type="chain" id="PRO_5041253185" description="alpha-1,2-Mannosidase" evidence="9">
    <location>
        <begin position="22"/>
        <end position="1052"/>
    </location>
</feature>